<evidence type="ECO:0000256" key="2">
    <source>
        <dbReference type="ARBA" id="ARBA00022803"/>
    </source>
</evidence>
<dbReference type="InterPro" id="IPR011990">
    <property type="entry name" value="TPR-like_helical_dom_sf"/>
</dbReference>
<dbReference type="InterPro" id="IPR025582">
    <property type="entry name" value="YARHG_dom"/>
</dbReference>
<sequence>MGEQPYCFSIILKSGDALEEQYRPSGRQEPWTDVYGMAATFFPAGTGLRPPDALGCKEADTLVRPSRPEVGLAPGEEEARLTGLAVSAAQSFQYMKEFYEKMLNGKAVTQEETPLTIRNDKPYPEGGVKLANPSRDQGSPPAPGAPRPGFSRRSWLLPVSFLTVLVVLGLGVWLGWWYFWDGSPMVAETPTVTGPTPAEKGAAAIPEAGSEKDRVMHLVNQGRTFYQEQRFGEAIAKLEEALAIDPGQAEALYYLGCAFIAATRYQEAVETLKLALKSRPDYAPAYEAKGRAYYLLDQFKEAILDLEQALKLDPALTEARYYLGLAHLAEGRRQKAQEQYEALKNRAPEKAASLKEHLGESGAQPPSPAVASPSLSGLPVTQGPRWPWTSHRPVTPADLAALTTEELKIMRYEILARKGWVFASPDLRDYFAKQPWYQPKGTQEQAGKVNREILRRLKPLERRNAAAIFRYEMKVRKQIQ</sequence>
<dbReference type="Pfam" id="PF13414">
    <property type="entry name" value="TPR_11"/>
    <property type="match status" value="1"/>
</dbReference>
<dbReference type="PROSITE" id="PS50293">
    <property type="entry name" value="TPR_REGION"/>
    <property type="match status" value="1"/>
</dbReference>
<evidence type="ECO:0000256" key="5">
    <source>
        <dbReference type="SAM" id="Phobius"/>
    </source>
</evidence>
<comment type="caution">
    <text evidence="7">The sequence shown here is derived from an EMBL/GenBank/DDBJ whole genome shotgun (WGS) entry which is preliminary data.</text>
</comment>
<feature type="domain" description="YARHG" evidence="6">
    <location>
        <begin position="382"/>
        <end position="473"/>
    </location>
</feature>
<evidence type="ECO:0000256" key="4">
    <source>
        <dbReference type="SAM" id="MobiDB-lite"/>
    </source>
</evidence>
<feature type="repeat" description="TPR" evidence="3">
    <location>
        <begin position="249"/>
        <end position="282"/>
    </location>
</feature>
<feature type="repeat" description="TPR" evidence="3">
    <location>
        <begin position="283"/>
        <end position="316"/>
    </location>
</feature>
<dbReference type="Pfam" id="PF13308">
    <property type="entry name" value="YARHG"/>
    <property type="match status" value="1"/>
</dbReference>
<keyword evidence="5" id="KW-1133">Transmembrane helix</keyword>
<evidence type="ECO:0000259" key="6">
    <source>
        <dbReference type="SMART" id="SM01324"/>
    </source>
</evidence>
<feature type="region of interest" description="Disordered" evidence="4">
    <location>
        <begin position="113"/>
        <end position="147"/>
    </location>
</feature>
<keyword evidence="2 3" id="KW-0802">TPR repeat</keyword>
<dbReference type="PROSITE" id="PS50005">
    <property type="entry name" value="TPR"/>
    <property type="match status" value="3"/>
</dbReference>
<dbReference type="AlphaFoldDB" id="A0A7C5ANF3"/>
<dbReference type="Gene3D" id="1.20.58.1690">
    <property type="match status" value="1"/>
</dbReference>
<protein>
    <submittedName>
        <fullName evidence="7">Tetratricopeptide repeat protein</fullName>
    </submittedName>
</protein>
<dbReference type="PANTHER" id="PTHR44858:SF1">
    <property type="entry name" value="UDP-N-ACETYLGLUCOSAMINE--PEPTIDE N-ACETYLGLUCOSAMINYLTRANSFERASE SPINDLY-RELATED"/>
    <property type="match status" value="1"/>
</dbReference>
<evidence type="ECO:0000313" key="7">
    <source>
        <dbReference type="EMBL" id="HGZ12729.1"/>
    </source>
</evidence>
<dbReference type="InterPro" id="IPR019734">
    <property type="entry name" value="TPR_rpt"/>
</dbReference>
<organism evidence="7">
    <name type="scientific">Desulfobacca acetoxidans</name>
    <dbReference type="NCBI Taxonomy" id="60893"/>
    <lineage>
        <taxon>Bacteria</taxon>
        <taxon>Pseudomonadati</taxon>
        <taxon>Thermodesulfobacteriota</taxon>
        <taxon>Desulfobaccia</taxon>
        <taxon>Desulfobaccales</taxon>
        <taxon>Desulfobaccaceae</taxon>
        <taxon>Desulfobacca</taxon>
    </lineage>
</organism>
<evidence type="ECO:0000256" key="3">
    <source>
        <dbReference type="PROSITE-ProRule" id="PRU00339"/>
    </source>
</evidence>
<dbReference type="EMBL" id="DTKJ01000074">
    <property type="protein sequence ID" value="HGZ12729.1"/>
    <property type="molecule type" value="Genomic_DNA"/>
</dbReference>
<keyword evidence="5" id="KW-0812">Transmembrane</keyword>
<dbReference type="InterPro" id="IPR038434">
    <property type="entry name" value="YARHG_sf"/>
</dbReference>
<accession>A0A7C5ANF3</accession>
<dbReference type="Gene3D" id="1.25.40.10">
    <property type="entry name" value="Tetratricopeptide repeat domain"/>
    <property type="match status" value="1"/>
</dbReference>
<name>A0A7C5ANF3_9BACT</name>
<dbReference type="PANTHER" id="PTHR44858">
    <property type="entry name" value="TETRATRICOPEPTIDE REPEAT PROTEIN 6"/>
    <property type="match status" value="1"/>
</dbReference>
<evidence type="ECO:0000256" key="1">
    <source>
        <dbReference type="ARBA" id="ARBA00022737"/>
    </source>
</evidence>
<dbReference type="SUPFAM" id="SSF48452">
    <property type="entry name" value="TPR-like"/>
    <property type="match status" value="1"/>
</dbReference>
<proteinExistence type="predicted"/>
<keyword evidence="5" id="KW-0472">Membrane</keyword>
<feature type="transmembrane region" description="Helical" evidence="5">
    <location>
        <begin position="155"/>
        <end position="180"/>
    </location>
</feature>
<reference evidence="7" key="1">
    <citation type="journal article" date="2020" name="mSystems">
        <title>Genome- and Community-Level Interaction Insights into Carbon Utilization and Element Cycling Functions of Hydrothermarchaeota in Hydrothermal Sediment.</title>
        <authorList>
            <person name="Zhou Z."/>
            <person name="Liu Y."/>
            <person name="Xu W."/>
            <person name="Pan J."/>
            <person name="Luo Z.H."/>
            <person name="Li M."/>
        </authorList>
    </citation>
    <scope>NUCLEOTIDE SEQUENCE [LARGE SCALE GENOMIC DNA]</scope>
    <source>
        <strain evidence="7">SpSt-853</strain>
    </source>
</reference>
<dbReference type="SMART" id="SM00028">
    <property type="entry name" value="TPR"/>
    <property type="match status" value="4"/>
</dbReference>
<dbReference type="Pfam" id="PF14559">
    <property type="entry name" value="TPR_19"/>
    <property type="match status" value="1"/>
</dbReference>
<feature type="region of interest" description="Disordered" evidence="4">
    <location>
        <begin position="351"/>
        <end position="391"/>
    </location>
</feature>
<feature type="compositionally biased region" description="Low complexity" evidence="4">
    <location>
        <begin position="361"/>
        <end position="379"/>
    </location>
</feature>
<dbReference type="InterPro" id="IPR050498">
    <property type="entry name" value="Ycf3"/>
</dbReference>
<gene>
    <name evidence="7" type="ORF">ENW48_11035</name>
</gene>
<dbReference type="SMART" id="SM01324">
    <property type="entry name" value="YARHG"/>
    <property type="match status" value="1"/>
</dbReference>
<keyword evidence="1" id="KW-0677">Repeat</keyword>
<feature type="repeat" description="TPR" evidence="3">
    <location>
        <begin position="215"/>
        <end position="248"/>
    </location>
</feature>